<gene>
    <name evidence="1" type="ORF">Taro_044996</name>
</gene>
<evidence type="ECO:0000313" key="1">
    <source>
        <dbReference type="EMBL" id="MQM12083.1"/>
    </source>
</evidence>
<reference evidence="1" key="1">
    <citation type="submission" date="2017-07" db="EMBL/GenBank/DDBJ databases">
        <title>Taro Niue Genome Assembly and Annotation.</title>
        <authorList>
            <person name="Atibalentja N."/>
            <person name="Keating K."/>
            <person name="Fields C.J."/>
        </authorList>
    </citation>
    <scope>NUCLEOTIDE SEQUENCE</scope>
    <source>
        <strain evidence="1">Niue_2</strain>
        <tissue evidence="1">Leaf</tissue>
    </source>
</reference>
<protein>
    <submittedName>
        <fullName evidence="1">Uncharacterized protein</fullName>
    </submittedName>
</protein>
<organism evidence="1 2">
    <name type="scientific">Colocasia esculenta</name>
    <name type="common">Wild taro</name>
    <name type="synonym">Arum esculentum</name>
    <dbReference type="NCBI Taxonomy" id="4460"/>
    <lineage>
        <taxon>Eukaryota</taxon>
        <taxon>Viridiplantae</taxon>
        <taxon>Streptophyta</taxon>
        <taxon>Embryophyta</taxon>
        <taxon>Tracheophyta</taxon>
        <taxon>Spermatophyta</taxon>
        <taxon>Magnoliopsida</taxon>
        <taxon>Liliopsida</taxon>
        <taxon>Araceae</taxon>
        <taxon>Aroideae</taxon>
        <taxon>Colocasieae</taxon>
        <taxon>Colocasia</taxon>
    </lineage>
</organism>
<keyword evidence="2" id="KW-1185">Reference proteome</keyword>
<proteinExistence type="predicted"/>
<sequence>MCPRSQQFLWILNRVLDPPFHLVFGVRSVLLHRQELGVNTIDAKISHRRPAIVPSKPLNGQRLPPRKGLDKVYTLAKGLVKFWRWTSSTGNGGKGFPRFLQELRLITMPDVTVCHFVGFGQCWASRDAIVDLLRRPAMAQTFSSRRCEEETRVAVWVRYEEERRDSGFRSIAVRSSVGFLILGNGKIGDYLRIFSHLAHEELVHSTCPINVVDFLQIVDRFVAVQMQFFFPFRRALFHLGGCCLLHLPLRQM</sequence>
<accession>A0A843WKS4</accession>
<dbReference type="AlphaFoldDB" id="A0A843WKS4"/>
<dbReference type="EMBL" id="NMUH01005191">
    <property type="protein sequence ID" value="MQM12083.1"/>
    <property type="molecule type" value="Genomic_DNA"/>
</dbReference>
<comment type="caution">
    <text evidence="1">The sequence shown here is derived from an EMBL/GenBank/DDBJ whole genome shotgun (WGS) entry which is preliminary data.</text>
</comment>
<evidence type="ECO:0000313" key="2">
    <source>
        <dbReference type="Proteomes" id="UP000652761"/>
    </source>
</evidence>
<dbReference type="Proteomes" id="UP000652761">
    <property type="component" value="Unassembled WGS sequence"/>
</dbReference>
<name>A0A843WKS4_COLES</name>